<dbReference type="KEGG" id="dbr:Deba_0483"/>
<accession>E1QE70</accession>
<evidence type="ECO:0000313" key="3">
    <source>
        <dbReference type="EMBL" id="ADK83856.1"/>
    </source>
</evidence>
<gene>
    <name evidence="3" type="ordered locus">Deba_0483</name>
</gene>
<dbReference type="HOGENOM" id="CLU_364383_0_0_7"/>
<evidence type="ECO:0000313" key="4">
    <source>
        <dbReference type="Proteomes" id="UP000009047"/>
    </source>
</evidence>
<protein>
    <submittedName>
        <fullName evidence="3">AsmA family protein</fullName>
    </submittedName>
</protein>
<reference evidence="3 4" key="1">
    <citation type="journal article" date="2010" name="Stand. Genomic Sci.">
        <title>Complete genome sequence of Desulfarculus baarsii type strain (2st14).</title>
        <authorList>
            <person name="Sun H."/>
            <person name="Spring S."/>
            <person name="Lapidus A."/>
            <person name="Davenport K."/>
            <person name="Del Rio T.G."/>
            <person name="Tice H."/>
            <person name="Nolan M."/>
            <person name="Copeland A."/>
            <person name="Cheng J.F."/>
            <person name="Lucas S."/>
            <person name="Tapia R."/>
            <person name="Goodwin L."/>
            <person name="Pitluck S."/>
            <person name="Ivanova N."/>
            <person name="Pagani I."/>
            <person name="Mavromatis K."/>
            <person name="Ovchinnikova G."/>
            <person name="Pati A."/>
            <person name="Chen A."/>
            <person name="Palaniappan K."/>
            <person name="Hauser L."/>
            <person name="Chang Y.J."/>
            <person name="Jeffries C.D."/>
            <person name="Detter J.C."/>
            <person name="Han C."/>
            <person name="Rohde M."/>
            <person name="Brambilla E."/>
            <person name="Goker M."/>
            <person name="Woyke T."/>
            <person name="Bristow J."/>
            <person name="Eisen J.A."/>
            <person name="Markowitz V."/>
            <person name="Hugenholtz P."/>
            <person name="Kyrpides N.C."/>
            <person name="Klenk H.P."/>
            <person name="Land M."/>
        </authorList>
    </citation>
    <scope>NUCLEOTIDE SEQUENCE [LARGE SCALE GENOMIC DNA]</scope>
    <source>
        <strain evidence="4">ATCC 33931 / DSM 2075 / LMG 7858 / VKM B-1802 / 2st14</strain>
    </source>
</reference>
<dbReference type="STRING" id="644282.Deba_0483"/>
<dbReference type="GO" id="GO:0005886">
    <property type="term" value="C:plasma membrane"/>
    <property type="evidence" value="ECO:0007669"/>
    <property type="project" value="TreeGrafter"/>
</dbReference>
<dbReference type="PANTHER" id="PTHR30441:SF8">
    <property type="entry name" value="DUF748 DOMAIN-CONTAINING PROTEIN"/>
    <property type="match status" value="1"/>
</dbReference>
<dbReference type="InterPro" id="IPR052894">
    <property type="entry name" value="AsmA-related"/>
</dbReference>
<feature type="region of interest" description="Disordered" evidence="1">
    <location>
        <begin position="474"/>
        <end position="493"/>
    </location>
</feature>
<dbReference type="RefSeq" id="WP_013257312.1">
    <property type="nucleotide sequence ID" value="NC_014365.1"/>
</dbReference>
<dbReference type="InterPro" id="IPR007844">
    <property type="entry name" value="AsmA"/>
</dbReference>
<name>E1QE70_DESB2</name>
<dbReference type="PANTHER" id="PTHR30441">
    <property type="entry name" value="DUF748 DOMAIN-CONTAINING PROTEIN"/>
    <property type="match status" value="1"/>
</dbReference>
<evidence type="ECO:0000259" key="2">
    <source>
        <dbReference type="Pfam" id="PF05170"/>
    </source>
</evidence>
<dbReference type="AlphaFoldDB" id="E1QE70"/>
<dbReference type="Proteomes" id="UP000009047">
    <property type="component" value="Chromosome"/>
</dbReference>
<feature type="domain" description="AsmA" evidence="2">
    <location>
        <begin position="3"/>
        <end position="632"/>
    </location>
</feature>
<dbReference type="eggNOG" id="COG2982">
    <property type="taxonomic scope" value="Bacteria"/>
</dbReference>
<sequence length="766" mass="80659">MARKIVKWLLLAALALAVLAALALAIVPALLPLEDMAVQAIHEHTGRQARVESIDLRLLGGAELEVKGLRIDDLPRFGGRPLLKLDRLLVEFGLLPLLTRKVDLGQVLVDGLELSLVRDQQGALNTDFAAAQPPADQPAAPPETPPAEAPAADEPHAGSLIVRRLAISGSTIFLANLATGSQASLPLQKAELTTEFDAQTPLIQAQLAMPGLGIEASGGQASAPAELKAEIDLAQLGQRLIVVWPGLELAGELKLAAAAVGPDNQKVINASCRALNLRISSPTPGQAPFELADADLTLAMVADQSARSLQLESLSLRSQAAGYEMKAHGLLAPGRAELVMGQKTDLAKLYRVLANFLPAGLTLAGQAEKEFTLRGDEKKFTLDFQSRADGLEVNTPGLARPFRQAQLISQGKLIVDAQGNMVIDKLSLECPDAHLEISGKAAVEPKKTAHLTLASKIIDLDAILPLLQALDQNTTATPPKAPPAATARPAAPAKPADQAAQLAKILQEIDIDIELNLAHVAVGGHHLLGVNGRLLAGQGQAAIEGLKCGLLDGALNLDAKLICAGNQEPKSNINLTATGLRIDKERYQHLKKNVALFYLPLSAIRGVFDIQAQLAAQGLDVETIKASATGKGGIQAPRGVEIDIDALGRMTGGDFLADIVRDNVPGQYGSLDGSYTLAKGRLDYQLLFADSPERIDVKLAGHTNLLDRAITAKLLLSGQGLGRDLRPFLGPDGAFPLELGGTADKPTAVLNIKEAAGGLLRGLFNR</sequence>
<dbReference type="EMBL" id="CP002085">
    <property type="protein sequence ID" value="ADK83856.1"/>
    <property type="molecule type" value="Genomic_DNA"/>
</dbReference>
<keyword evidence="4" id="KW-1185">Reference proteome</keyword>
<feature type="compositionally biased region" description="Pro residues" evidence="1">
    <location>
        <begin position="135"/>
        <end position="148"/>
    </location>
</feature>
<evidence type="ECO:0000256" key="1">
    <source>
        <dbReference type="SAM" id="MobiDB-lite"/>
    </source>
</evidence>
<proteinExistence type="predicted"/>
<organism evidence="3 4">
    <name type="scientific">Desulfarculus baarsii (strain ATCC 33931 / DSM 2075 / LMG 7858 / VKM B-1802 / 2st14)</name>
    <dbReference type="NCBI Taxonomy" id="644282"/>
    <lineage>
        <taxon>Bacteria</taxon>
        <taxon>Pseudomonadati</taxon>
        <taxon>Thermodesulfobacteriota</taxon>
        <taxon>Desulfarculia</taxon>
        <taxon>Desulfarculales</taxon>
        <taxon>Desulfarculaceae</taxon>
        <taxon>Desulfarculus</taxon>
    </lineage>
</organism>
<dbReference type="GO" id="GO:0090313">
    <property type="term" value="P:regulation of protein targeting to membrane"/>
    <property type="evidence" value="ECO:0007669"/>
    <property type="project" value="TreeGrafter"/>
</dbReference>
<dbReference type="Pfam" id="PF05170">
    <property type="entry name" value="AsmA"/>
    <property type="match status" value="1"/>
</dbReference>
<feature type="region of interest" description="Disordered" evidence="1">
    <location>
        <begin position="131"/>
        <end position="153"/>
    </location>
</feature>